<sequence>MIAGLSKAATLYLAPVLTLTAIILSLLVYLAPVLLLHDKVALLTVTPSTALFQNASSHAIDGPSVFLGVLGSCSRPKNDAGVNCTTPTLNPIYDVSKLPSSAPRLLLSAPTQATPVFLGIGLACSVIFFITFTLISFRHKMGEKMSASLDKPLIQRLSAWLGFFGFMIGITSFLILRMWFGKASDDFNDSIAVQGSGAPQLIANVGNAFTMVWVAYAFYGIPLIISLSKLNVKATK</sequence>
<reference evidence="2" key="1">
    <citation type="submission" date="2023-03" db="EMBL/GenBank/DDBJ databases">
        <title>Massive genome expansion in bonnet fungi (Mycena s.s.) driven by repeated elements and novel gene families across ecological guilds.</title>
        <authorList>
            <consortium name="Lawrence Berkeley National Laboratory"/>
            <person name="Harder C.B."/>
            <person name="Miyauchi S."/>
            <person name="Viragh M."/>
            <person name="Kuo A."/>
            <person name="Thoen E."/>
            <person name="Andreopoulos B."/>
            <person name="Lu D."/>
            <person name="Skrede I."/>
            <person name="Drula E."/>
            <person name="Henrissat B."/>
            <person name="Morin E."/>
            <person name="Kohler A."/>
            <person name="Barry K."/>
            <person name="LaButti K."/>
            <person name="Morin E."/>
            <person name="Salamov A."/>
            <person name="Lipzen A."/>
            <person name="Mereny Z."/>
            <person name="Hegedus B."/>
            <person name="Baldrian P."/>
            <person name="Stursova M."/>
            <person name="Weitz H."/>
            <person name="Taylor A."/>
            <person name="Grigoriev I.V."/>
            <person name="Nagy L.G."/>
            <person name="Martin F."/>
            <person name="Kauserud H."/>
        </authorList>
    </citation>
    <scope>NUCLEOTIDE SEQUENCE</scope>
    <source>
        <strain evidence="2">CBHHK002</strain>
    </source>
</reference>
<evidence type="ECO:0000313" key="3">
    <source>
        <dbReference type="Proteomes" id="UP001218218"/>
    </source>
</evidence>
<name>A0AAD7AL99_9AGAR</name>
<keyword evidence="3" id="KW-1185">Reference proteome</keyword>
<proteinExistence type="predicted"/>
<dbReference type="AlphaFoldDB" id="A0AAD7AL99"/>
<evidence type="ECO:0000256" key="1">
    <source>
        <dbReference type="SAM" id="Phobius"/>
    </source>
</evidence>
<feature type="transmembrane region" description="Helical" evidence="1">
    <location>
        <begin position="12"/>
        <end position="35"/>
    </location>
</feature>
<organism evidence="2 3">
    <name type="scientific">Mycena albidolilacea</name>
    <dbReference type="NCBI Taxonomy" id="1033008"/>
    <lineage>
        <taxon>Eukaryota</taxon>
        <taxon>Fungi</taxon>
        <taxon>Dikarya</taxon>
        <taxon>Basidiomycota</taxon>
        <taxon>Agaricomycotina</taxon>
        <taxon>Agaricomycetes</taxon>
        <taxon>Agaricomycetidae</taxon>
        <taxon>Agaricales</taxon>
        <taxon>Marasmiineae</taxon>
        <taxon>Mycenaceae</taxon>
        <taxon>Mycena</taxon>
    </lineage>
</organism>
<dbReference type="EMBL" id="JARIHO010000005">
    <property type="protein sequence ID" value="KAJ7361714.1"/>
    <property type="molecule type" value="Genomic_DNA"/>
</dbReference>
<gene>
    <name evidence="2" type="ORF">DFH08DRAFT_685331</name>
</gene>
<dbReference type="Proteomes" id="UP001218218">
    <property type="component" value="Unassembled WGS sequence"/>
</dbReference>
<feature type="transmembrane region" description="Helical" evidence="1">
    <location>
        <begin position="157"/>
        <end position="180"/>
    </location>
</feature>
<protein>
    <submittedName>
        <fullName evidence="2">Uncharacterized protein</fullName>
    </submittedName>
</protein>
<evidence type="ECO:0000313" key="2">
    <source>
        <dbReference type="EMBL" id="KAJ7361714.1"/>
    </source>
</evidence>
<feature type="transmembrane region" description="Helical" evidence="1">
    <location>
        <begin position="116"/>
        <end position="137"/>
    </location>
</feature>
<comment type="caution">
    <text evidence="2">The sequence shown here is derived from an EMBL/GenBank/DDBJ whole genome shotgun (WGS) entry which is preliminary data.</text>
</comment>
<keyword evidence="1" id="KW-1133">Transmembrane helix</keyword>
<keyword evidence="1" id="KW-0812">Transmembrane</keyword>
<keyword evidence="1" id="KW-0472">Membrane</keyword>
<accession>A0AAD7AL99</accession>
<feature type="transmembrane region" description="Helical" evidence="1">
    <location>
        <begin position="208"/>
        <end position="227"/>
    </location>
</feature>